<dbReference type="RefSeq" id="WP_136881797.1">
    <property type="nucleotide sequence ID" value="NZ_SWDX01000011.1"/>
</dbReference>
<organism evidence="2 3">
    <name type="scientific">Pedobacter hiemivivus</name>
    <dbReference type="NCBI Taxonomy" id="2530454"/>
    <lineage>
        <taxon>Bacteria</taxon>
        <taxon>Pseudomonadati</taxon>
        <taxon>Bacteroidota</taxon>
        <taxon>Sphingobacteriia</taxon>
        <taxon>Sphingobacteriales</taxon>
        <taxon>Sphingobacteriaceae</taxon>
        <taxon>Pedobacter</taxon>
    </lineage>
</organism>
<dbReference type="PROSITE" id="PS51273">
    <property type="entry name" value="GATASE_TYPE_1"/>
    <property type="match status" value="1"/>
</dbReference>
<gene>
    <name evidence="2" type="ORF">FBD94_21970</name>
</gene>
<comment type="caution">
    <text evidence="2">The sequence shown here is derived from an EMBL/GenBank/DDBJ whole genome shotgun (WGS) entry which is preliminary data.</text>
</comment>
<dbReference type="Pfam" id="PF00117">
    <property type="entry name" value="GATase"/>
    <property type="match status" value="1"/>
</dbReference>
<dbReference type="SUPFAM" id="SSF52317">
    <property type="entry name" value="Class I glutamine amidotransferase-like"/>
    <property type="match status" value="1"/>
</dbReference>
<dbReference type="Gene3D" id="3.40.50.880">
    <property type="match status" value="1"/>
</dbReference>
<reference evidence="2 3" key="1">
    <citation type="submission" date="2019-04" db="EMBL/GenBank/DDBJ databases">
        <title>Pedobacter sp. RP-1-16 sp. nov., isolated from Arctic soil.</title>
        <authorList>
            <person name="Dahal R.H."/>
            <person name="Kim D.-U."/>
        </authorList>
    </citation>
    <scope>NUCLEOTIDE SEQUENCE [LARGE SCALE GENOMIC DNA]</scope>
    <source>
        <strain evidence="2 3">RP-1-16</strain>
    </source>
</reference>
<dbReference type="AlphaFoldDB" id="A0A4U1G239"/>
<name>A0A4U1G239_9SPHI</name>
<feature type="domain" description="Glutamine amidotransferase" evidence="1">
    <location>
        <begin position="27"/>
        <end position="214"/>
    </location>
</feature>
<sequence>MTDKNKIEIAVIDMNKGNANEGMRGIAEILLRYQTEMGLSLSFDVFDLRQKGEIPDLNYDIYISSGGPGSPYDGEQWENDFFDLLGQIESFNVNNEQTKKYAFLICHSFQMACRKFGLGHVIQRQSPAFGIFPMFLTEEGKNDPLFNGLPTPFYAVDSRHWQVINPEHTPFYITDNKVLALEKDRPHIDLERCVMSIRFTKEIVGTQFHPEADPIGIKLYLLQEDKKKTIIENHGIEKYNEMLNSIDDPTRIALTQQVILPNFLNEAINTLQKG</sequence>
<evidence type="ECO:0000313" key="3">
    <source>
        <dbReference type="Proteomes" id="UP000309594"/>
    </source>
</evidence>
<proteinExistence type="predicted"/>
<evidence type="ECO:0000313" key="2">
    <source>
        <dbReference type="EMBL" id="TKC56869.1"/>
    </source>
</evidence>
<dbReference type="InterPro" id="IPR017926">
    <property type="entry name" value="GATASE"/>
</dbReference>
<dbReference type="Proteomes" id="UP000309594">
    <property type="component" value="Unassembled WGS sequence"/>
</dbReference>
<evidence type="ECO:0000259" key="1">
    <source>
        <dbReference type="Pfam" id="PF00117"/>
    </source>
</evidence>
<protein>
    <submittedName>
        <fullName evidence="2">GMP synthase</fullName>
    </submittedName>
</protein>
<dbReference type="EMBL" id="SWDX01000011">
    <property type="protein sequence ID" value="TKC56869.1"/>
    <property type="molecule type" value="Genomic_DNA"/>
</dbReference>
<accession>A0A4U1G239</accession>
<dbReference type="InterPro" id="IPR029062">
    <property type="entry name" value="Class_I_gatase-like"/>
</dbReference>